<keyword evidence="7 11" id="KW-0915">Sodium</keyword>
<dbReference type="PRINTS" id="PR01084">
    <property type="entry name" value="NAHEXCHNGR"/>
</dbReference>
<feature type="domain" description="Cation/H+ exchanger transmembrane" evidence="12">
    <location>
        <begin position="12"/>
        <end position="417"/>
    </location>
</feature>
<name>A0A8J7VTT4_9GAMM</name>
<evidence type="ECO:0000256" key="3">
    <source>
        <dbReference type="ARBA" id="ARBA00022449"/>
    </source>
</evidence>
<evidence type="ECO:0000256" key="2">
    <source>
        <dbReference type="ARBA" id="ARBA00022448"/>
    </source>
</evidence>
<evidence type="ECO:0000256" key="1">
    <source>
        <dbReference type="ARBA" id="ARBA00004651"/>
    </source>
</evidence>
<keyword evidence="5 11" id="KW-0812">Transmembrane</keyword>
<sequence>MDVVTMVLVFLLTVVVCGFVARLLPVRLPLPLLQIAGGAVLSYGFGFDVALDPDIFFLLFIPPLLFLDGWRIPKGAFFRDWRPILTLAVGLVFATVVGIGLFIEWLIPAMPLAVAFALAAILSPTDPVAVSAVAANAPIPPRLMHILEGESLLNDASGLVCFRFAVAAAVTGGFSIGAASLSFLTVAGGGLLVGLAVTWLVGLLNRRLVRRVGEEPGIQILVSLLMPFAAYLVAEHLHVSGILAAAAAGIAMHYAELSGRPLAATRMQRNAVWDMVQTSLNGIIFVMLGEQLPRILRSLPEVAASVGASGPGPLVAYVFAITVALGLLRFAWVWTSVRFSLFRRARRGDAEGRPHVRTLAVTATAGVRGAITLAGVLTQPLVLPDGSPFPARDLAIFLAMGVILLSLVIASIGLPLLARDLPELPQPPQGASEGHARAQAAEAALRRLEELGMDRTGILANDEVRNEASAHVESVYRRRLDYGQSAAEDAQRGLQVADAERGIWLRTLAAERDELYRMRRLREIDDGLLARLVREVDLMEARFGRGSGAHG</sequence>
<evidence type="ECO:0000256" key="4">
    <source>
        <dbReference type="ARBA" id="ARBA00022475"/>
    </source>
</evidence>
<evidence type="ECO:0000256" key="6">
    <source>
        <dbReference type="ARBA" id="ARBA00022989"/>
    </source>
</evidence>
<dbReference type="Gene3D" id="6.10.140.1330">
    <property type="match status" value="1"/>
</dbReference>
<keyword evidence="3 11" id="KW-0050">Antiport</keyword>
<comment type="caution">
    <text evidence="11">Lacks conserved residue(s) required for the propagation of feature annotation.</text>
</comment>
<dbReference type="NCBIfam" id="TIGR00831">
    <property type="entry name" value="a_cpa1"/>
    <property type="match status" value="1"/>
</dbReference>
<feature type="transmembrane region" description="Helical" evidence="11">
    <location>
        <begin position="6"/>
        <end position="24"/>
    </location>
</feature>
<keyword evidence="2 11" id="KW-0813">Transport</keyword>
<dbReference type="GO" id="GO:0051453">
    <property type="term" value="P:regulation of intracellular pH"/>
    <property type="evidence" value="ECO:0007669"/>
    <property type="project" value="TreeGrafter"/>
</dbReference>
<dbReference type="GO" id="GO:0005886">
    <property type="term" value="C:plasma membrane"/>
    <property type="evidence" value="ECO:0007669"/>
    <property type="project" value="UniProtKB-SubCell"/>
</dbReference>
<evidence type="ECO:0000256" key="5">
    <source>
        <dbReference type="ARBA" id="ARBA00022692"/>
    </source>
</evidence>
<feature type="transmembrane region" description="Helical" evidence="11">
    <location>
        <begin position="358"/>
        <end position="382"/>
    </location>
</feature>
<keyword evidence="11" id="KW-0997">Cell inner membrane</keyword>
<keyword evidence="8 11" id="KW-0406">Ion transport</keyword>
<keyword evidence="4" id="KW-1003">Cell membrane</keyword>
<evidence type="ECO:0000313" key="13">
    <source>
        <dbReference type="EMBL" id="MBR0561693.1"/>
    </source>
</evidence>
<dbReference type="EMBL" id="JAGQFT010000018">
    <property type="protein sequence ID" value="MBR0561693.1"/>
    <property type="molecule type" value="Genomic_DNA"/>
</dbReference>
<gene>
    <name evidence="13" type="ORF">KB893_04045</name>
</gene>
<comment type="similarity">
    <text evidence="11">Belongs to the monovalent cation:proton antiporter 1 (CPA1) transporter (TC 2.A.36) family.</text>
</comment>
<evidence type="ECO:0000256" key="10">
    <source>
        <dbReference type="ARBA" id="ARBA00023201"/>
    </source>
</evidence>
<dbReference type="PANTHER" id="PTHR10110:SF86">
    <property type="entry name" value="SODIUM_HYDROGEN EXCHANGER 7"/>
    <property type="match status" value="1"/>
</dbReference>
<dbReference type="AlphaFoldDB" id="A0A8J7VTT4"/>
<comment type="subcellular location">
    <subcellularLocation>
        <location evidence="11">Cell inner membrane</location>
        <topology evidence="11">Multi-pass membrane protein</topology>
    </subcellularLocation>
    <subcellularLocation>
        <location evidence="1">Cell membrane</location>
        <topology evidence="1">Multi-pass membrane protein</topology>
    </subcellularLocation>
</comment>
<feature type="transmembrane region" description="Helical" evidence="11">
    <location>
        <begin position="314"/>
        <end position="337"/>
    </location>
</feature>
<comment type="function">
    <text evidence="11">Na(+)/H(+) antiporter that extrudes sodium in exchange for external protons.</text>
</comment>
<keyword evidence="6 11" id="KW-1133">Transmembrane helix</keyword>
<comment type="caution">
    <text evidence="13">The sequence shown here is derived from an EMBL/GenBank/DDBJ whole genome shotgun (WGS) entry which is preliminary data.</text>
</comment>
<dbReference type="PANTHER" id="PTHR10110">
    <property type="entry name" value="SODIUM/HYDROGEN EXCHANGER"/>
    <property type="match status" value="1"/>
</dbReference>
<keyword evidence="10 11" id="KW-0739">Sodium transport</keyword>
<dbReference type="InterPro" id="IPR018422">
    <property type="entry name" value="Cation/H_exchanger_CPA1"/>
</dbReference>
<feature type="transmembrane region" description="Helical" evidence="11">
    <location>
        <begin position="183"/>
        <end position="204"/>
    </location>
</feature>
<dbReference type="InterPro" id="IPR004709">
    <property type="entry name" value="NaH_exchanger"/>
</dbReference>
<keyword evidence="9 11" id="KW-0472">Membrane</keyword>
<dbReference type="InterPro" id="IPR004705">
    <property type="entry name" value="Cation/H_exchanger_CPA1_bac"/>
</dbReference>
<evidence type="ECO:0000259" key="12">
    <source>
        <dbReference type="Pfam" id="PF00999"/>
    </source>
</evidence>
<evidence type="ECO:0000256" key="8">
    <source>
        <dbReference type="ARBA" id="ARBA00023065"/>
    </source>
</evidence>
<accession>A0A8J7VTT4</accession>
<feature type="transmembrane region" description="Helical" evidence="11">
    <location>
        <begin position="113"/>
        <end position="135"/>
    </location>
</feature>
<feature type="transmembrane region" description="Helical" evidence="11">
    <location>
        <begin position="216"/>
        <end position="234"/>
    </location>
</feature>
<dbReference type="Pfam" id="PF00999">
    <property type="entry name" value="Na_H_Exchanger"/>
    <property type="match status" value="1"/>
</dbReference>
<feature type="transmembrane region" description="Helical" evidence="11">
    <location>
        <begin position="84"/>
        <end position="107"/>
    </location>
</feature>
<dbReference type="GO" id="GO:0098719">
    <property type="term" value="P:sodium ion import across plasma membrane"/>
    <property type="evidence" value="ECO:0007669"/>
    <property type="project" value="TreeGrafter"/>
</dbReference>
<evidence type="ECO:0000256" key="9">
    <source>
        <dbReference type="ARBA" id="ARBA00023136"/>
    </source>
</evidence>
<feature type="transmembrane region" description="Helical" evidence="11">
    <location>
        <begin position="394"/>
        <end position="417"/>
    </location>
</feature>
<organism evidence="13">
    <name type="scientific">Coralloluteibacterium stylophorae</name>
    <dbReference type="NCBI Taxonomy" id="1776034"/>
    <lineage>
        <taxon>Bacteria</taxon>
        <taxon>Pseudomonadati</taxon>
        <taxon>Pseudomonadota</taxon>
        <taxon>Gammaproteobacteria</taxon>
        <taxon>Lysobacterales</taxon>
        <taxon>Lysobacteraceae</taxon>
        <taxon>Coralloluteibacterium</taxon>
    </lineage>
</organism>
<dbReference type="GO" id="GO:0015386">
    <property type="term" value="F:potassium:proton antiporter activity"/>
    <property type="evidence" value="ECO:0007669"/>
    <property type="project" value="TreeGrafter"/>
</dbReference>
<dbReference type="InterPro" id="IPR006153">
    <property type="entry name" value="Cation/H_exchanger_TM"/>
</dbReference>
<evidence type="ECO:0000256" key="11">
    <source>
        <dbReference type="RuleBase" id="RU366002"/>
    </source>
</evidence>
<evidence type="ECO:0000256" key="7">
    <source>
        <dbReference type="ARBA" id="ARBA00023053"/>
    </source>
</evidence>
<protein>
    <submittedName>
        <fullName evidence="13">Na+/H+ antiporter</fullName>
    </submittedName>
</protein>
<proteinExistence type="inferred from homology"/>
<dbReference type="GO" id="GO:0015385">
    <property type="term" value="F:sodium:proton antiporter activity"/>
    <property type="evidence" value="ECO:0007669"/>
    <property type="project" value="InterPro"/>
</dbReference>
<reference evidence="13" key="1">
    <citation type="submission" date="2021-04" db="EMBL/GenBank/DDBJ databases">
        <authorList>
            <person name="Karlyshev A.V."/>
        </authorList>
    </citation>
    <scope>NUCLEOTIDE SEQUENCE</scope>
    <source>
        <strain evidence="13">LMG 29479</strain>
    </source>
</reference>